<organism evidence="4 5">
    <name type="scientific">Purpureocillium lilacinum</name>
    <name type="common">Paecilomyces lilacinus</name>
    <dbReference type="NCBI Taxonomy" id="33203"/>
    <lineage>
        <taxon>Eukaryota</taxon>
        <taxon>Fungi</taxon>
        <taxon>Dikarya</taxon>
        <taxon>Ascomycota</taxon>
        <taxon>Pezizomycotina</taxon>
        <taxon>Sordariomycetes</taxon>
        <taxon>Hypocreomycetidae</taxon>
        <taxon>Hypocreales</taxon>
        <taxon>Ophiocordycipitaceae</taxon>
        <taxon>Purpureocillium</taxon>
    </lineage>
</organism>
<comment type="caution">
    <text evidence="4">The sequence shown here is derived from an EMBL/GenBank/DDBJ whole genome shotgun (WGS) entry which is preliminary data.</text>
</comment>
<feature type="domain" description="Retrovirus-related Pol polyprotein from transposon TNT 1-94-like beta-barrel" evidence="2">
    <location>
        <begin position="207"/>
        <end position="286"/>
    </location>
</feature>
<evidence type="ECO:0000259" key="2">
    <source>
        <dbReference type="Pfam" id="PF22936"/>
    </source>
</evidence>
<sequence length="636" mass="73053">MATHNGKVVLTGQDTWDAWIQSMSAKIPRKIWAYMHPDNPTGELLAEPREPQWGDYASSATDYSQLTQTQQRSYDAAFRQWEFRQRQYSKQETEVSEAYTTVLESVSDKLREPLDRQETLRSWMQLLKATAAPSEGYMLAKMKDQYNVVLKSFKGQKTFLPWLDKWETMLVKAQKYHLPETENGQWLREFADLIEPMHQSYATVFYSGSTLHIFNDLRRFKNIRKATEGEYVVAGTATVPILGFGKVELDVTKPDGKSGKLRLYDAAYCTDFNTNLVSFQLLQEQGIYWDTINNHLIRRDGTILCVVLKEHKQYVLQAYAMTWQAQMKIQRLKKLDPRAHIGYLVGYDSTNIFRIWVPHRGKVIASRDVIFDEKAFFDGRRTEPELIDDLDDLIHKVQITEQQASNERVLEEDEQILDPPEQDGESDAESQENEQAAEQSEPVAEQATSRSYNEREDYGLAKLMEEAFHTPPPTEPDQAPEAVLAVHLPVAEAGGVERHGKPEGSRSETQGKLIGDRMAGDRFEDFVSVPVETAVHGAFVAGRKFKPARTHKRDLPEPPKTFRDLEGHPYKADFRKAQEDHMASHKQMGSFQEVPRSQARGQQVLSCMWVFTYKTDKHGYLVKCKARLVRQSTTWS</sequence>
<accession>A0A179GTP6</accession>
<feature type="compositionally biased region" description="Acidic residues" evidence="1">
    <location>
        <begin position="410"/>
        <end position="432"/>
    </location>
</feature>
<feature type="domain" description="Retroviral polymerase SH3-like" evidence="3">
    <location>
        <begin position="330"/>
        <end position="382"/>
    </location>
</feature>
<evidence type="ECO:0000256" key="1">
    <source>
        <dbReference type="SAM" id="MobiDB-lite"/>
    </source>
</evidence>
<dbReference type="Pfam" id="PF25597">
    <property type="entry name" value="SH3_retrovirus"/>
    <property type="match status" value="1"/>
</dbReference>
<dbReference type="InterPro" id="IPR057670">
    <property type="entry name" value="SH3_retrovirus"/>
</dbReference>
<dbReference type="EMBL" id="LSBH01000003">
    <property type="protein sequence ID" value="OAQ81335.1"/>
    <property type="molecule type" value="Genomic_DNA"/>
</dbReference>
<protein>
    <submittedName>
        <fullName evidence="4">Integrase, catalytic core</fullName>
    </submittedName>
</protein>
<dbReference type="Proteomes" id="UP000078240">
    <property type="component" value="Unassembled WGS sequence"/>
</dbReference>
<feature type="region of interest" description="Disordered" evidence="1">
    <location>
        <begin position="403"/>
        <end position="453"/>
    </location>
</feature>
<dbReference type="InterPro" id="IPR054722">
    <property type="entry name" value="PolX-like_BBD"/>
</dbReference>
<reference evidence="4 5" key="1">
    <citation type="submission" date="2016-01" db="EMBL/GenBank/DDBJ databases">
        <title>Biosynthesis of antibiotic leucinostatins and their inhibition on Phytophthora in bio-control Purpureocillium lilacinum.</title>
        <authorList>
            <person name="Wang G."/>
            <person name="Liu Z."/>
            <person name="Lin R."/>
            <person name="Li E."/>
            <person name="Mao Z."/>
            <person name="Ling J."/>
            <person name="Yin W."/>
            <person name="Xie B."/>
        </authorList>
    </citation>
    <scope>NUCLEOTIDE SEQUENCE [LARGE SCALE GENOMIC DNA]</scope>
    <source>
        <strain evidence="4">PLBJ-1</strain>
    </source>
</reference>
<evidence type="ECO:0000259" key="3">
    <source>
        <dbReference type="Pfam" id="PF25597"/>
    </source>
</evidence>
<proteinExistence type="predicted"/>
<name>A0A179GTP6_PURLI</name>
<evidence type="ECO:0000313" key="4">
    <source>
        <dbReference type="EMBL" id="OAQ81335.1"/>
    </source>
</evidence>
<dbReference type="AlphaFoldDB" id="A0A179GTP6"/>
<gene>
    <name evidence="4" type="ORF">VFPBJ_03919</name>
</gene>
<dbReference type="Pfam" id="PF22936">
    <property type="entry name" value="Pol_BBD"/>
    <property type="match status" value="1"/>
</dbReference>
<evidence type="ECO:0000313" key="5">
    <source>
        <dbReference type="Proteomes" id="UP000078240"/>
    </source>
</evidence>